<sequence>MFRQFLPAQHPLHYKIRVRDLFYNGQRHLPGPHHLPGPQESECLRGQAIGGVGVAGSTEMRLSEPKPDDKRRHLLAGLYGVGIGTGFLCLALLGYQLYQYLMKKKYALRKEILFKQNGGLLLQERFSSYGHGEKAKIFTAEELQRATDNYNQNRFLGQGGYGTVYKGMLPDGSIVAVKRSKAIDKNRIEQFINEVVILSQINHRNVVKLLGCCLETELPLLVYEFISNGTLSYHIHQQDDELSLSWEDRLRIASEVAGALAYMHSAASIPIYHRDIKSSNILLDDKYSAKVSDFGTSSFGVVLVELLKGEKPISLARSEEEINLVAYFVSSTKKNRVFQVLDGRVAREAGSEEILAVAKLGKKCLKHNGKKRPTMKEVATELEGLRKNQRCLQIYEEALLLRDEASLVHSVAQTIQESLENSTSFSLDMESSSI</sequence>
<dbReference type="InterPro" id="IPR008271">
    <property type="entry name" value="Ser/Thr_kinase_AS"/>
</dbReference>
<dbReference type="GO" id="GO:0007166">
    <property type="term" value="P:cell surface receptor signaling pathway"/>
    <property type="evidence" value="ECO:0007669"/>
    <property type="project" value="InterPro"/>
</dbReference>
<keyword evidence="2 14" id="KW-0723">Serine/threonine-protein kinase</keyword>
<dbReference type="InterPro" id="IPR001245">
    <property type="entry name" value="Ser-Thr/Tyr_kinase_cat_dom"/>
</dbReference>
<evidence type="ECO:0000256" key="8">
    <source>
        <dbReference type="ARBA" id="ARBA00022840"/>
    </source>
</evidence>
<keyword evidence="8 13" id="KW-0067">ATP-binding</keyword>
<comment type="catalytic activity">
    <reaction evidence="12">
        <text>L-threonyl-[protein] + ATP = O-phospho-L-threonyl-[protein] + ADP + H(+)</text>
        <dbReference type="Rhea" id="RHEA:46608"/>
        <dbReference type="Rhea" id="RHEA-COMP:11060"/>
        <dbReference type="Rhea" id="RHEA-COMP:11605"/>
        <dbReference type="ChEBI" id="CHEBI:15378"/>
        <dbReference type="ChEBI" id="CHEBI:30013"/>
        <dbReference type="ChEBI" id="CHEBI:30616"/>
        <dbReference type="ChEBI" id="CHEBI:61977"/>
        <dbReference type="ChEBI" id="CHEBI:456216"/>
    </reaction>
</comment>
<accession>A0AAP0X6H7</accession>
<dbReference type="PROSITE" id="PS50011">
    <property type="entry name" value="PROTEIN_KINASE_DOM"/>
    <property type="match status" value="1"/>
</dbReference>
<keyword evidence="3" id="KW-0808">Transferase</keyword>
<dbReference type="PANTHER" id="PTHR27005">
    <property type="entry name" value="WALL-ASSOCIATED RECEPTOR KINASE-LIKE 21"/>
    <property type="match status" value="1"/>
</dbReference>
<dbReference type="SMART" id="SM00220">
    <property type="entry name" value="S_TKc"/>
    <property type="match status" value="1"/>
</dbReference>
<evidence type="ECO:0000256" key="2">
    <source>
        <dbReference type="ARBA" id="ARBA00022527"/>
    </source>
</evidence>
<gene>
    <name evidence="17" type="ORF">L1049_019420</name>
</gene>
<evidence type="ECO:0000256" key="6">
    <source>
        <dbReference type="ARBA" id="ARBA00022741"/>
    </source>
</evidence>
<comment type="caution">
    <text evidence="17">The sequence shown here is derived from an EMBL/GenBank/DDBJ whole genome shotgun (WGS) entry which is preliminary data.</text>
</comment>
<keyword evidence="7" id="KW-0418">Kinase</keyword>
<dbReference type="Proteomes" id="UP001415857">
    <property type="component" value="Unassembled WGS sequence"/>
</dbReference>
<proteinExistence type="inferred from homology"/>
<evidence type="ECO:0000256" key="5">
    <source>
        <dbReference type="ARBA" id="ARBA00022729"/>
    </source>
</evidence>
<feature type="binding site" evidence="13">
    <location>
        <position position="178"/>
    </location>
    <ligand>
        <name>ATP</name>
        <dbReference type="ChEBI" id="CHEBI:30616"/>
    </ligand>
</feature>
<evidence type="ECO:0000313" key="18">
    <source>
        <dbReference type="Proteomes" id="UP001415857"/>
    </source>
</evidence>
<dbReference type="AlphaFoldDB" id="A0AAP0X6H7"/>
<evidence type="ECO:0000256" key="15">
    <source>
        <dbReference type="SAM" id="Phobius"/>
    </source>
</evidence>
<organism evidence="17 18">
    <name type="scientific">Liquidambar formosana</name>
    <name type="common">Formosan gum</name>
    <dbReference type="NCBI Taxonomy" id="63359"/>
    <lineage>
        <taxon>Eukaryota</taxon>
        <taxon>Viridiplantae</taxon>
        <taxon>Streptophyta</taxon>
        <taxon>Embryophyta</taxon>
        <taxon>Tracheophyta</taxon>
        <taxon>Spermatophyta</taxon>
        <taxon>Magnoliopsida</taxon>
        <taxon>eudicotyledons</taxon>
        <taxon>Gunneridae</taxon>
        <taxon>Pentapetalae</taxon>
        <taxon>Saxifragales</taxon>
        <taxon>Altingiaceae</taxon>
        <taxon>Liquidambar</taxon>
    </lineage>
</organism>
<dbReference type="InterPro" id="IPR000719">
    <property type="entry name" value="Prot_kinase_dom"/>
</dbReference>
<dbReference type="FunFam" id="3.30.200.20:FF:000043">
    <property type="entry name" value="Wall-associated receptor kinase 2"/>
    <property type="match status" value="1"/>
</dbReference>
<keyword evidence="5" id="KW-0732">Signal</keyword>
<evidence type="ECO:0000259" key="16">
    <source>
        <dbReference type="PROSITE" id="PS50011"/>
    </source>
</evidence>
<feature type="transmembrane region" description="Helical" evidence="15">
    <location>
        <begin position="74"/>
        <end position="98"/>
    </location>
</feature>
<dbReference type="GO" id="GO:0005524">
    <property type="term" value="F:ATP binding"/>
    <property type="evidence" value="ECO:0007669"/>
    <property type="project" value="UniProtKB-UniRule"/>
</dbReference>
<evidence type="ECO:0000256" key="4">
    <source>
        <dbReference type="ARBA" id="ARBA00022692"/>
    </source>
</evidence>
<evidence type="ECO:0000256" key="11">
    <source>
        <dbReference type="ARBA" id="ARBA00047558"/>
    </source>
</evidence>
<dbReference type="SUPFAM" id="SSF56112">
    <property type="entry name" value="Protein kinase-like (PK-like)"/>
    <property type="match status" value="1"/>
</dbReference>
<feature type="domain" description="Protein kinase" evidence="16">
    <location>
        <begin position="150"/>
        <end position="434"/>
    </location>
</feature>
<evidence type="ECO:0000256" key="7">
    <source>
        <dbReference type="ARBA" id="ARBA00022777"/>
    </source>
</evidence>
<dbReference type="EMBL" id="JBBPBK010000001">
    <property type="protein sequence ID" value="KAK9291472.1"/>
    <property type="molecule type" value="Genomic_DNA"/>
</dbReference>
<dbReference type="InterPro" id="IPR045274">
    <property type="entry name" value="WAK-like"/>
</dbReference>
<reference evidence="17 18" key="1">
    <citation type="journal article" date="2024" name="Plant J.">
        <title>Genome sequences and population genomics reveal climatic adaptation and genomic divergence between two closely related sweetgum species.</title>
        <authorList>
            <person name="Xu W.Q."/>
            <person name="Ren C.Q."/>
            <person name="Zhang X.Y."/>
            <person name="Comes H.P."/>
            <person name="Liu X.H."/>
            <person name="Li Y.G."/>
            <person name="Kettle C.J."/>
            <person name="Jalonen R."/>
            <person name="Gaisberger H."/>
            <person name="Ma Y.Z."/>
            <person name="Qiu Y.X."/>
        </authorList>
    </citation>
    <scope>NUCLEOTIDE SEQUENCE [LARGE SCALE GENOMIC DNA]</scope>
    <source>
        <strain evidence="17">Hangzhou</strain>
    </source>
</reference>
<name>A0AAP0X6H7_LIQFO</name>
<keyword evidence="6 13" id="KW-0547">Nucleotide-binding</keyword>
<evidence type="ECO:0000256" key="1">
    <source>
        <dbReference type="ARBA" id="ARBA00004479"/>
    </source>
</evidence>
<evidence type="ECO:0000256" key="14">
    <source>
        <dbReference type="RuleBase" id="RU000304"/>
    </source>
</evidence>
<dbReference type="Pfam" id="PF07714">
    <property type="entry name" value="PK_Tyr_Ser-Thr"/>
    <property type="match status" value="1"/>
</dbReference>
<keyword evidence="9 15" id="KW-1133">Transmembrane helix</keyword>
<keyword evidence="18" id="KW-1185">Reference proteome</keyword>
<dbReference type="PROSITE" id="PS00108">
    <property type="entry name" value="PROTEIN_KINASE_ST"/>
    <property type="match status" value="1"/>
</dbReference>
<evidence type="ECO:0000256" key="10">
    <source>
        <dbReference type="ARBA" id="ARBA00023136"/>
    </source>
</evidence>
<dbReference type="PROSITE" id="PS00107">
    <property type="entry name" value="PROTEIN_KINASE_ATP"/>
    <property type="match status" value="1"/>
</dbReference>
<comment type="catalytic activity">
    <reaction evidence="11">
        <text>L-seryl-[protein] + ATP = O-phospho-L-seryl-[protein] + ADP + H(+)</text>
        <dbReference type="Rhea" id="RHEA:17989"/>
        <dbReference type="Rhea" id="RHEA-COMP:9863"/>
        <dbReference type="Rhea" id="RHEA-COMP:11604"/>
        <dbReference type="ChEBI" id="CHEBI:15378"/>
        <dbReference type="ChEBI" id="CHEBI:29999"/>
        <dbReference type="ChEBI" id="CHEBI:30616"/>
        <dbReference type="ChEBI" id="CHEBI:83421"/>
        <dbReference type="ChEBI" id="CHEBI:456216"/>
    </reaction>
</comment>
<evidence type="ECO:0000256" key="12">
    <source>
        <dbReference type="ARBA" id="ARBA00047951"/>
    </source>
</evidence>
<evidence type="ECO:0000256" key="3">
    <source>
        <dbReference type="ARBA" id="ARBA00022679"/>
    </source>
</evidence>
<dbReference type="Gene3D" id="1.10.510.10">
    <property type="entry name" value="Transferase(Phosphotransferase) domain 1"/>
    <property type="match status" value="2"/>
</dbReference>
<dbReference type="InterPro" id="IPR017441">
    <property type="entry name" value="Protein_kinase_ATP_BS"/>
</dbReference>
<evidence type="ECO:0000313" key="17">
    <source>
        <dbReference type="EMBL" id="KAK9291472.1"/>
    </source>
</evidence>
<evidence type="ECO:0000256" key="9">
    <source>
        <dbReference type="ARBA" id="ARBA00022989"/>
    </source>
</evidence>
<keyword evidence="4 15" id="KW-0812">Transmembrane</keyword>
<keyword evidence="10 15" id="KW-0472">Membrane</keyword>
<comment type="subcellular location">
    <subcellularLocation>
        <location evidence="1">Membrane</location>
        <topology evidence="1">Single-pass type I membrane protein</topology>
    </subcellularLocation>
</comment>
<dbReference type="GO" id="GO:0004674">
    <property type="term" value="F:protein serine/threonine kinase activity"/>
    <property type="evidence" value="ECO:0007669"/>
    <property type="project" value="UniProtKB-KW"/>
</dbReference>
<comment type="similarity">
    <text evidence="14">Belongs to the protein kinase superfamily.</text>
</comment>
<evidence type="ECO:0000256" key="13">
    <source>
        <dbReference type="PROSITE-ProRule" id="PRU10141"/>
    </source>
</evidence>
<dbReference type="PANTHER" id="PTHR27005:SF537">
    <property type="entry name" value="LYSM TYPE RECEPTOR KINASE"/>
    <property type="match status" value="1"/>
</dbReference>
<dbReference type="GO" id="GO:0005886">
    <property type="term" value="C:plasma membrane"/>
    <property type="evidence" value="ECO:0007669"/>
    <property type="project" value="TreeGrafter"/>
</dbReference>
<dbReference type="InterPro" id="IPR011009">
    <property type="entry name" value="Kinase-like_dom_sf"/>
</dbReference>
<dbReference type="Gene3D" id="3.30.200.20">
    <property type="entry name" value="Phosphorylase Kinase, domain 1"/>
    <property type="match status" value="1"/>
</dbReference>
<protein>
    <recommendedName>
        <fullName evidence="16">Protein kinase domain-containing protein</fullName>
    </recommendedName>
</protein>